<evidence type="ECO:0000313" key="2">
    <source>
        <dbReference type="Proteomes" id="UP000001399"/>
    </source>
</evidence>
<dbReference type="InterPro" id="IPR023815">
    <property type="entry name" value="CRISPR-assoc_Csx19"/>
</dbReference>
<accession>E3I081</accession>
<gene>
    <name evidence="1" type="ordered locus">Rvan_1877</name>
</gene>
<dbReference type="NCBIfam" id="TIGR03984">
    <property type="entry name" value="CRISPR-associated protein Csx19"/>
    <property type="match status" value="1"/>
</dbReference>
<proteinExistence type="predicted"/>
<dbReference type="EMBL" id="CP002292">
    <property type="protein sequence ID" value="ADP71116.1"/>
    <property type="molecule type" value="Genomic_DNA"/>
</dbReference>
<dbReference type="AlphaFoldDB" id="E3I081"/>
<dbReference type="HOGENOM" id="CLU_1293490_0_0_5"/>
<sequence length="213" mass="23244">MTEKLEYRQWRFENMTAAEALSYVGNSLGSEVSRGFVLSPEQACFCTLRGSGADVSLYGCDETAEGQALDPDLVFEFRLFGPNFDARWERTSGLTGELRICSDSSATGHEVQLKQPNDDVTEKGGEAVPYVIKRENRYLIWGEPVGKPGEGGTKLTSSRIGTLWVPVESSARVELTAYEYFGTAKYGNAVFVGERLTGLRAVADDGKKSGASQ</sequence>
<dbReference type="OrthoDB" id="4332557at2"/>
<keyword evidence="2" id="KW-1185">Reference proteome</keyword>
<organism evidence="1 2">
    <name type="scientific">Rhodomicrobium vannielii (strain ATCC 17100 / DSM 162 / LMG 4299 / NCIMB 10020 / ATH 3.1.1)</name>
    <dbReference type="NCBI Taxonomy" id="648757"/>
    <lineage>
        <taxon>Bacteria</taxon>
        <taxon>Pseudomonadati</taxon>
        <taxon>Pseudomonadota</taxon>
        <taxon>Alphaproteobacteria</taxon>
        <taxon>Hyphomicrobiales</taxon>
        <taxon>Hyphomicrobiaceae</taxon>
        <taxon>Rhodomicrobium</taxon>
    </lineage>
</organism>
<reference evidence="2" key="1">
    <citation type="journal article" date="2011" name="J. Bacteriol.">
        <title>Genome sequences of eight morphologically diverse alphaproteobacteria.</title>
        <authorList>
            <consortium name="US DOE Joint Genome Institute"/>
            <person name="Brown P.J."/>
            <person name="Kysela D.T."/>
            <person name="Buechlein A."/>
            <person name="Hemmerich C."/>
            <person name="Brun Y.V."/>
        </authorList>
    </citation>
    <scope>NUCLEOTIDE SEQUENCE [LARGE SCALE GENOMIC DNA]</scope>
    <source>
        <strain evidence="2">ATCC 17100 / ATH 3.1.1 / DSM 162 / LMG 4299</strain>
    </source>
</reference>
<dbReference type="STRING" id="648757.Rvan_1877"/>
<evidence type="ECO:0000313" key="1">
    <source>
        <dbReference type="EMBL" id="ADP71116.1"/>
    </source>
</evidence>
<dbReference type="KEGG" id="rva:Rvan_1877"/>
<dbReference type="Proteomes" id="UP000001399">
    <property type="component" value="Chromosome"/>
</dbReference>
<dbReference type="RefSeq" id="WP_013419506.1">
    <property type="nucleotide sequence ID" value="NC_014664.1"/>
</dbReference>
<name>E3I081_RHOVT</name>
<protein>
    <submittedName>
        <fullName evidence="1">Uncharacterized protein</fullName>
    </submittedName>
</protein>